<evidence type="ECO:0000313" key="11">
    <source>
        <dbReference type="EMBL" id="QTE30713.1"/>
    </source>
</evidence>
<dbReference type="NCBIfam" id="TIGR00634">
    <property type="entry name" value="recN"/>
    <property type="match status" value="1"/>
</dbReference>
<dbReference type="InterPro" id="IPR003395">
    <property type="entry name" value="RecF/RecN/SMC_N"/>
</dbReference>
<evidence type="ECO:0000256" key="3">
    <source>
        <dbReference type="ARBA" id="ARBA00021315"/>
    </source>
</evidence>
<dbReference type="InterPro" id="IPR004604">
    <property type="entry name" value="DNA_recomb/repair_RecN"/>
</dbReference>
<dbReference type="AlphaFoldDB" id="A0A8A4ZI95"/>
<organism evidence="11 12">
    <name type="scientific">Pengzhenrongella sicca</name>
    <dbReference type="NCBI Taxonomy" id="2819238"/>
    <lineage>
        <taxon>Bacteria</taxon>
        <taxon>Bacillati</taxon>
        <taxon>Actinomycetota</taxon>
        <taxon>Actinomycetes</taxon>
        <taxon>Micrococcales</taxon>
        <taxon>Pengzhenrongella</taxon>
    </lineage>
</organism>
<dbReference type="KEGG" id="psic:J4E96_07110"/>
<keyword evidence="12" id="KW-1185">Reference proteome</keyword>
<dbReference type="FunFam" id="3.40.50.300:FF:000319">
    <property type="entry name" value="DNA repair protein RecN"/>
    <property type="match status" value="1"/>
</dbReference>
<evidence type="ECO:0000256" key="2">
    <source>
        <dbReference type="ARBA" id="ARBA00009441"/>
    </source>
</evidence>
<dbReference type="Gene3D" id="6.10.140.1080">
    <property type="match status" value="1"/>
</dbReference>
<evidence type="ECO:0000256" key="6">
    <source>
        <dbReference type="ARBA" id="ARBA00022840"/>
    </source>
</evidence>
<keyword evidence="7 9" id="KW-0234">DNA repair</keyword>
<gene>
    <name evidence="11" type="primary">recN</name>
    <name evidence="11" type="ORF">J4E96_07110</name>
</gene>
<dbReference type="SUPFAM" id="SSF52540">
    <property type="entry name" value="P-loop containing nucleoside triphosphate hydrolases"/>
    <property type="match status" value="2"/>
</dbReference>
<evidence type="ECO:0000256" key="8">
    <source>
        <dbReference type="ARBA" id="ARBA00033408"/>
    </source>
</evidence>
<dbReference type="GO" id="GO:0005524">
    <property type="term" value="F:ATP binding"/>
    <property type="evidence" value="ECO:0007669"/>
    <property type="project" value="UniProtKB-KW"/>
</dbReference>
<comment type="similarity">
    <text evidence="2 9">Belongs to the RecN family.</text>
</comment>
<dbReference type="PANTHER" id="PTHR11059:SF0">
    <property type="entry name" value="DNA REPAIR PROTEIN RECN"/>
    <property type="match status" value="1"/>
</dbReference>
<evidence type="ECO:0000256" key="4">
    <source>
        <dbReference type="ARBA" id="ARBA00022741"/>
    </source>
</evidence>
<keyword evidence="6" id="KW-0067">ATP-binding</keyword>
<evidence type="ECO:0000256" key="9">
    <source>
        <dbReference type="PIRNR" id="PIRNR003128"/>
    </source>
</evidence>
<feature type="domain" description="RecF/RecN/SMC N-terminal" evidence="10">
    <location>
        <begin position="1"/>
        <end position="520"/>
    </location>
</feature>
<dbReference type="Gene3D" id="3.40.50.300">
    <property type="entry name" value="P-loop containing nucleotide triphosphate hydrolases"/>
    <property type="match status" value="2"/>
</dbReference>
<dbReference type="Pfam" id="PF02463">
    <property type="entry name" value="SMC_N"/>
    <property type="match status" value="1"/>
</dbReference>
<accession>A0A8A4ZI95</accession>
<evidence type="ECO:0000313" key="12">
    <source>
        <dbReference type="Proteomes" id="UP000663937"/>
    </source>
</evidence>
<comment type="function">
    <text evidence="1 9">May be involved in recombinational repair of damaged DNA.</text>
</comment>
<dbReference type="PANTHER" id="PTHR11059">
    <property type="entry name" value="DNA REPAIR PROTEIN RECN"/>
    <property type="match status" value="1"/>
</dbReference>
<dbReference type="RefSeq" id="WP_227425076.1">
    <property type="nucleotide sequence ID" value="NZ_CP071868.1"/>
</dbReference>
<evidence type="ECO:0000256" key="7">
    <source>
        <dbReference type="ARBA" id="ARBA00023204"/>
    </source>
</evidence>
<evidence type="ECO:0000259" key="10">
    <source>
        <dbReference type="Pfam" id="PF02463"/>
    </source>
</evidence>
<keyword evidence="5 9" id="KW-0227">DNA damage</keyword>
<dbReference type="Proteomes" id="UP000663937">
    <property type="component" value="Chromosome"/>
</dbReference>
<dbReference type="PIRSF" id="PIRSF003128">
    <property type="entry name" value="RecN"/>
    <property type="match status" value="1"/>
</dbReference>
<dbReference type="InterPro" id="IPR027417">
    <property type="entry name" value="P-loop_NTPase"/>
</dbReference>
<dbReference type="GO" id="GO:0009432">
    <property type="term" value="P:SOS response"/>
    <property type="evidence" value="ECO:0007669"/>
    <property type="project" value="TreeGrafter"/>
</dbReference>
<dbReference type="CDD" id="cd03241">
    <property type="entry name" value="ABC_RecN"/>
    <property type="match status" value="1"/>
</dbReference>
<evidence type="ECO:0000256" key="5">
    <source>
        <dbReference type="ARBA" id="ARBA00022763"/>
    </source>
</evidence>
<sequence length="573" mass="59236">MLEELRIENLGVIARARVALGPGLTVLTGETGAGKTMVLTGLDLLLGGKADPGTVRTGQDRAAVEGRVSMSPGSAAAERAADAGAELDDDGTLVLLRTVAAEGRSRAHLGGRGVPQAVLAELAEDLVTVHGQADQSRLRSPARQREALDAFAGPDHQGVLVDFRSTWAELARLSTEIEELTTRGADRAHEADLLRRGLDEVERVAPQPGEDVELAAEADRLGHAEDLRAAAAVAHDAIAGDPDAAEEVAAAFAVDRGRRVLEQAGEHDAALAGLATRLADVGYLLADVAAELSGYLQDLDADPRRLEAVQQRRAELGQLTRSYGETSDAVLAWAQAAGLRLLELDGGGDRLAALTARHGELTALLAERAATLTTGRRMAAENLAAAVTGELAGLAMAGARLTVDVAALAEPGPWGAESVEMLLVPHAGAPARALGKGASGGELSRVMLAIEVALATSPESGARRPPTFVFDEVDAGVGGKAAVEVGRRLALLARGSQVIVVTHLAQVAAFADTHLVVTKQLAGGIDTVTDSDVRPVTGTDRVRELARMLSGQDESAAARTHAAELLALSGMGR</sequence>
<evidence type="ECO:0000256" key="1">
    <source>
        <dbReference type="ARBA" id="ARBA00003618"/>
    </source>
</evidence>
<keyword evidence="4" id="KW-0547">Nucleotide-binding</keyword>
<protein>
    <recommendedName>
        <fullName evidence="3 9">DNA repair protein RecN</fullName>
    </recommendedName>
    <alternativeName>
        <fullName evidence="8 9">Recombination protein N</fullName>
    </alternativeName>
</protein>
<reference evidence="11" key="1">
    <citation type="submission" date="2021-03" db="EMBL/GenBank/DDBJ databases">
        <title>Pengzhenrongella sicca gen. nov., sp. nov., a new member of suborder Micrococcineae isolated from High-Arctic tundra soil.</title>
        <authorList>
            <person name="Peng F."/>
        </authorList>
    </citation>
    <scope>NUCLEOTIDE SEQUENCE</scope>
    <source>
        <strain evidence="11">LRZ-2</strain>
    </source>
</reference>
<dbReference type="GO" id="GO:0006310">
    <property type="term" value="P:DNA recombination"/>
    <property type="evidence" value="ECO:0007669"/>
    <property type="project" value="InterPro"/>
</dbReference>
<dbReference type="GO" id="GO:0043590">
    <property type="term" value="C:bacterial nucleoid"/>
    <property type="evidence" value="ECO:0007669"/>
    <property type="project" value="TreeGrafter"/>
</dbReference>
<name>A0A8A4ZI95_9MICO</name>
<dbReference type="EMBL" id="CP071868">
    <property type="protein sequence ID" value="QTE30713.1"/>
    <property type="molecule type" value="Genomic_DNA"/>
</dbReference>
<dbReference type="GO" id="GO:0006281">
    <property type="term" value="P:DNA repair"/>
    <property type="evidence" value="ECO:0007669"/>
    <property type="project" value="UniProtKB-KW"/>
</dbReference>
<proteinExistence type="inferred from homology"/>